<name>A0ACC2JTX2_9PEZI</name>
<evidence type="ECO:0000313" key="1">
    <source>
        <dbReference type="EMBL" id="KAJ8130905.1"/>
    </source>
</evidence>
<dbReference type="Proteomes" id="UP001153332">
    <property type="component" value="Unassembled WGS sequence"/>
</dbReference>
<reference evidence="1" key="1">
    <citation type="submission" date="2022-12" db="EMBL/GenBank/DDBJ databases">
        <title>Genome Sequence of Lasiodiplodia mahajangana.</title>
        <authorList>
            <person name="Buettner E."/>
        </authorList>
    </citation>
    <scope>NUCLEOTIDE SEQUENCE</scope>
    <source>
        <strain evidence="1">VT137</strain>
    </source>
</reference>
<dbReference type="EMBL" id="JAPUUL010000399">
    <property type="protein sequence ID" value="KAJ8130905.1"/>
    <property type="molecule type" value="Genomic_DNA"/>
</dbReference>
<proteinExistence type="predicted"/>
<accession>A0ACC2JTX2</accession>
<comment type="caution">
    <text evidence="1">The sequence shown here is derived from an EMBL/GenBank/DDBJ whole genome shotgun (WGS) entry which is preliminary data.</text>
</comment>
<keyword evidence="2" id="KW-1185">Reference proteome</keyword>
<sequence>MSRDEIAAAAAQVSAVREEVKSLRQTLHAISEQHQDQNTHDQLDVIRRDMQAIQDSVQAVYDEATPAWDAIIQVQSEIEAFKNGIGAQIADLKAAMSKSKEPKLGDDGYLIARCPVPSNVALEPKAYEARLIRAAWFYFDYFGSPNDGVGADGDAGEATLKEFPDFPHKHVHEAIRHVHMRAFGSELDAKRQRDSDNIDLSYLYDAPCTPSLTGSNIDGVELVSGYKHTADAFTNVEQPVLPPLSAKERRAPSSKRRSGSTSPIQGRLDLYKLEKPMQFDELKEDDKSDILPADIKTLHTRLRLISSPTFDIPIKRCLCGSGRSIAPDTPYTPPSQGLCETPSIRVEPAMYASIARDSILRLGNQFAGSDVRSVLAWSASEESTAGQSTSKKVDYVVVADLTNHAPLKKIILDLILSGQDGTPSHVNQTAYPAVCESLVAVSVKITTILPSQDALLRLAIWVAAWYRRMHQLGTVRARQVMSTGSQSPMLVSAPLIVVTGHEWDIYFTCDKGSSITIRGPLRISSTATDLQLHTFLISLRAVKVRG</sequence>
<gene>
    <name evidence="1" type="ORF">O1611_g2718</name>
</gene>
<protein>
    <submittedName>
        <fullName evidence="1">Uncharacterized protein</fullName>
    </submittedName>
</protein>
<evidence type="ECO:0000313" key="2">
    <source>
        <dbReference type="Proteomes" id="UP001153332"/>
    </source>
</evidence>
<organism evidence="1 2">
    <name type="scientific">Lasiodiplodia mahajangana</name>
    <dbReference type="NCBI Taxonomy" id="1108764"/>
    <lineage>
        <taxon>Eukaryota</taxon>
        <taxon>Fungi</taxon>
        <taxon>Dikarya</taxon>
        <taxon>Ascomycota</taxon>
        <taxon>Pezizomycotina</taxon>
        <taxon>Dothideomycetes</taxon>
        <taxon>Dothideomycetes incertae sedis</taxon>
        <taxon>Botryosphaeriales</taxon>
        <taxon>Botryosphaeriaceae</taxon>
        <taxon>Lasiodiplodia</taxon>
    </lineage>
</organism>